<proteinExistence type="predicted"/>
<evidence type="ECO:0000313" key="2">
    <source>
        <dbReference type="Proteomes" id="UP001155546"/>
    </source>
</evidence>
<evidence type="ECO:0000313" key="1">
    <source>
        <dbReference type="EMBL" id="MCT7940923.1"/>
    </source>
</evidence>
<dbReference type="EMBL" id="JAMTCD010000003">
    <property type="protein sequence ID" value="MCT7940923.1"/>
    <property type="molecule type" value="Genomic_DNA"/>
</dbReference>
<name>A0A9X3AV18_9GAMM</name>
<dbReference type="Proteomes" id="UP001155546">
    <property type="component" value="Unassembled WGS sequence"/>
</dbReference>
<keyword evidence="2" id="KW-1185">Reference proteome</keyword>
<reference evidence="1" key="1">
    <citation type="journal article" date="2023" name="Int. J. Syst. Evol. Microbiol.">
        <title>&lt;i&gt;Shewanella septentrionalis&lt;/i&gt; sp. nov. and &lt;i&gt;Shewanella holmiensis&lt;/i&gt; sp. nov., isolated from Baltic Sea water and sediments.</title>
        <authorList>
            <person name="Martin-Rodriguez A.J."/>
            <person name="Thorell K."/>
            <person name="Joffre E."/>
            <person name="Jensie-Markopoulos S."/>
            <person name="Moore E.R.B."/>
            <person name="Sjoling A."/>
        </authorList>
    </citation>
    <scope>NUCLEOTIDE SEQUENCE</scope>
    <source>
        <strain evidence="1">SP1S2-7</strain>
    </source>
</reference>
<dbReference type="AlphaFoldDB" id="A0A9X3AV18"/>
<sequence length="147" mass="17472">MSIYKELYDVFDKERNLKKASDAQLRQLQFEIESNIHYMASAFKQRLPSDVIVAGLENCVFKQLMQQSYTINAKPLKSSTINGYKEFEKYLHWHADKLIERAYLRLHLLKKLIAAGQHDQQLKLKSLFRFFMLVHYHLADKALPRRQ</sequence>
<protein>
    <submittedName>
        <fullName evidence="1">Uncharacterized protein</fullName>
    </submittedName>
</protein>
<gene>
    <name evidence="1" type="ORF">NE535_03795</name>
</gene>
<accession>A0A9X3AV18</accession>
<comment type="caution">
    <text evidence="1">The sequence shown here is derived from an EMBL/GenBank/DDBJ whole genome shotgun (WGS) entry which is preliminary data.</text>
</comment>
<organism evidence="1 2">
    <name type="scientific">Shewanella holmiensis</name>
    <dbReference type="NCBI Taxonomy" id="2952222"/>
    <lineage>
        <taxon>Bacteria</taxon>
        <taxon>Pseudomonadati</taxon>
        <taxon>Pseudomonadota</taxon>
        <taxon>Gammaproteobacteria</taxon>
        <taxon>Alteromonadales</taxon>
        <taxon>Shewanellaceae</taxon>
        <taxon>Shewanella</taxon>
    </lineage>
</organism>
<dbReference type="RefSeq" id="WP_261297356.1">
    <property type="nucleotide sequence ID" value="NZ_JAMTCD010000003.1"/>
</dbReference>